<evidence type="ECO:0000313" key="7">
    <source>
        <dbReference type="EMBL" id="KAK5139452.1"/>
    </source>
</evidence>
<dbReference type="Pfam" id="PF00067">
    <property type="entry name" value="p450"/>
    <property type="match status" value="1"/>
</dbReference>
<keyword evidence="4" id="KW-0408">Iron</keyword>
<evidence type="ECO:0000256" key="2">
    <source>
        <dbReference type="ARBA" id="ARBA00022723"/>
    </source>
</evidence>
<dbReference type="SUPFAM" id="SSF48264">
    <property type="entry name" value="Cytochrome P450"/>
    <property type="match status" value="1"/>
</dbReference>
<dbReference type="Gene3D" id="1.10.630.10">
    <property type="entry name" value="Cytochrome P450"/>
    <property type="match status" value="1"/>
</dbReference>
<protein>
    <submittedName>
        <fullName evidence="7">Uncharacterized protein</fullName>
    </submittedName>
</protein>
<dbReference type="EMBL" id="JAVRRR010001164">
    <property type="protein sequence ID" value="KAK5139452.1"/>
    <property type="molecule type" value="Genomic_DNA"/>
</dbReference>
<dbReference type="Proteomes" id="UP001308179">
    <property type="component" value="Unassembled WGS sequence"/>
</dbReference>
<reference evidence="7 8" key="1">
    <citation type="submission" date="2023-08" db="EMBL/GenBank/DDBJ databases">
        <title>Black Yeasts Isolated from many extreme environments.</title>
        <authorList>
            <person name="Coleine C."/>
            <person name="Stajich J.E."/>
            <person name="Selbmann L."/>
        </authorList>
    </citation>
    <scope>NUCLEOTIDE SEQUENCE [LARGE SCALE GENOMIC DNA]</scope>
    <source>
        <strain evidence="7 8">CCFEE 5386</strain>
    </source>
</reference>
<keyword evidence="6" id="KW-0472">Membrane</keyword>
<evidence type="ECO:0000256" key="5">
    <source>
        <dbReference type="ARBA" id="ARBA00023033"/>
    </source>
</evidence>
<dbReference type="InterPro" id="IPR050364">
    <property type="entry name" value="Cytochrome_P450_fung"/>
</dbReference>
<keyword evidence="5" id="KW-0503">Monooxygenase</keyword>
<sequence>MRPEVEDWKDVEGDNTTSSLYQIINNNSPRWVFYLFIPVVLVIYLVFETVSKRSRNYSDGPKSSPLVGNMFDVSVPYLHLKLTEWSRKYGDFFAFTMASTAVVVLSSPDVLNDLIVKKGQKYSSRPLPSPQAALITQNARIVNMPYGTQFRAATHRQMSFETS</sequence>
<keyword evidence="6" id="KW-0812">Transmembrane</keyword>
<dbReference type="InterPro" id="IPR036396">
    <property type="entry name" value="Cyt_P450_sf"/>
</dbReference>
<comment type="similarity">
    <text evidence="1">Belongs to the cytochrome P450 family.</text>
</comment>
<dbReference type="PANTHER" id="PTHR46300:SF2">
    <property type="entry name" value="CYTOCHROME P450 MONOOXYGENASE ALNH-RELATED"/>
    <property type="match status" value="1"/>
</dbReference>
<evidence type="ECO:0000256" key="6">
    <source>
        <dbReference type="SAM" id="Phobius"/>
    </source>
</evidence>
<gene>
    <name evidence="7" type="ORF">LTR32_007417</name>
</gene>
<dbReference type="InterPro" id="IPR001128">
    <property type="entry name" value="Cyt_P450"/>
</dbReference>
<dbReference type="PANTHER" id="PTHR46300">
    <property type="entry name" value="P450, PUTATIVE (EUROFUNG)-RELATED-RELATED"/>
    <property type="match status" value="1"/>
</dbReference>
<evidence type="ECO:0000256" key="1">
    <source>
        <dbReference type="ARBA" id="ARBA00010617"/>
    </source>
</evidence>
<keyword evidence="6" id="KW-1133">Transmembrane helix</keyword>
<proteinExistence type="inferred from homology"/>
<keyword evidence="2" id="KW-0479">Metal-binding</keyword>
<keyword evidence="3" id="KW-0560">Oxidoreductase</keyword>
<evidence type="ECO:0000313" key="8">
    <source>
        <dbReference type="Proteomes" id="UP001308179"/>
    </source>
</evidence>
<feature type="transmembrane region" description="Helical" evidence="6">
    <location>
        <begin position="31"/>
        <end position="47"/>
    </location>
</feature>
<evidence type="ECO:0000256" key="4">
    <source>
        <dbReference type="ARBA" id="ARBA00023004"/>
    </source>
</evidence>
<accession>A0ABR0KXA6</accession>
<evidence type="ECO:0000256" key="3">
    <source>
        <dbReference type="ARBA" id="ARBA00023002"/>
    </source>
</evidence>
<organism evidence="7 8">
    <name type="scientific">Rachicladosporium monterosium</name>
    <dbReference type="NCBI Taxonomy" id="1507873"/>
    <lineage>
        <taxon>Eukaryota</taxon>
        <taxon>Fungi</taxon>
        <taxon>Dikarya</taxon>
        <taxon>Ascomycota</taxon>
        <taxon>Pezizomycotina</taxon>
        <taxon>Dothideomycetes</taxon>
        <taxon>Dothideomycetidae</taxon>
        <taxon>Cladosporiales</taxon>
        <taxon>Cladosporiaceae</taxon>
        <taxon>Rachicladosporium</taxon>
    </lineage>
</organism>
<keyword evidence="8" id="KW-1185">Reference proteome</keyword>
<name>A0ABR0KXA6_9PEZI</name>
<comment type="caution">
    <text evidence="7">The sequence shown here is derived from an EMBL/GenBank/DDBJ whole genome shotgun (WGS) entry which is preliminary data.</text>
</comment>